<sequence length="255" mass="27934">MFTNKNVIITGGTDGIGLGIAHAFARQKAHVVLIARDIQKLQKVKEELTIYNSQVSVLSADLSLIKEIPDLSISILRQVSGVDVLVNNAGIGRFISFEETTEDLLDMHINLNVKAPYLLTQRLYKSLRERRGNVINISSYFSHRMLPGRESTAYSLTKGGLDSFTKSLAFEAGKQGVRVNAIAPGSVDTPQLRYNIEQLPDQGQSQFYDMIQTIYPMGKIGSIEDIGNAAVFLASEQAKWITGTVLSVDGGLTTN</sequence>
<dbReference type="AlphaFoldDB" id="A0A2S8A865"/>
<dbReference type="PRINTS" id="PR00081">
    <property type="entry name" value="GDHRDH"/>
</dbReference>
<comment type="similarity">
    <text evidence="1">Belongs to the short-chain dehydrogenases/reductases (SDR) family.</text>
</comment>
<keyword evidence="3" id="KW-1185">Reference proteome</keyword>
<reference evidence="2 3" key="1">
    <citation type="submission" date="2018-02" db="EMBL/GenBank/DDBJ databases">
        <title>Genome sequences of Apibacter spp., gut symbionts of Asian honey bees.</title>
        <authorList>
            <person name="Kwong W.K."/>
            <person name="Steele M.I."/>
            <person name="Moran N.A."/>
        </authorList>
    </citation>
    <scope>NUCLEOTIDE SEQUENCE [LARGE SCALE GENOMIC DNA]</scope>
    <source>
        <strain evidence="3">wkB301</strain>
    </source>
</reference>
<dbReference type="PANTHER" id="PTHR42879">
    <property type="entry name" value="3-OXOACYL-(ACYL-CARRIER-PROTEIN) REDUCTASE"/>
    <property type="match status" value="1"/>
</dbReference>
<evidence type="ECO:0000256" key="1">
    <source>
        <dbReference type="ARBA" id="ARBA00006484"/>
    </source>
</evidence>
<organism evidence="2 3">
    <name type="scientific">Apibacter adventoris</name>
    <dbReference type="NCBI Taxonomy" id="1679466"/>
    <lineage>
        <taxon>Bacteria</taxon>
        <taxon>Pseudomonadati</taxon>
        <taxon>Bacteroidota</taxon>
        <taxon>Flavobacteriia</taxon>
        <taxon>Flavobacteriales</taxon>
        <taxon>Weeksellaceae</taxon>
        <taxon>Apibacter</taxon>
    </lineage>
</organism>
<dbReference type="InterPro" id="IPR036291">
    <property type="entry name" value="NAD(P)-bd_dom_sf"/>
</dbReference>
<comment type="caution">
    <text evidence="2">The sequence shown here is derived from an EMBL/GenBank/DDBJ whole genome shotgun (WGS) entry which is preliminary data.</text>
</comment>
<dbReference type="OrthoDB" id="9804104at2"/>
<name>A0A2S8A865_9FLAO</name>
<dbReference type="RefSeq" id="WP_105247408.1">
    <property type="nucleotide sequence ID" value="NZ_PSZM01000045.1"/>
</dbReference>
<protein>
    <submittedName>
        <fullName evidence="2">Short-chain dehydrogenase</fullName>
    </submittedName>
</protein>
<accession>A0A2S8A865</accession>
<proteinExistence type="inferred from homology"/>
<dbReference type="PANTHER" id="PTHR42879:SF2">
    <property type="entry name" value="3-OXOACYL-[ACYL-CARRIER-PROTEIN] REDUCTASE FABG"/>
    <property type="match status" value="1"/>
</dbReference>
<dbReference type="InterPro" id="IPR050259">
    <property type="entry name" value="SDR"/>
</dbReference>
<evidence type="ECO:0000313" key="3">
    <source>
        <dbReference type="Proteomes" id="UP000238042"/>
    </source>
</evidence>
<gene>
    <name evidence="2" type="ORF">C4S77_09925</name>
</gene>
<dbReference type="Proteomes" id="UP000238042">
    <property type="component" value="Unassembled WGS sequence"/>
</dbReference>
<dbReference type="FunFam" id="3.40.50.720:FF:000084">
    <property type="entry name" value="Short-chain dehydrogenase reductase"/>
    <property type="match status" value="1"/>
</dbReference>
<dbReference type="InterPro" id="IPR002347">
    <property type="entry name" value="SDR_fam"/>
</dbReference>
<dbReference type="Gene3D" id="3.40.50.720">
    <property type="entry name" value="NAD(P)-binding Rossmann-like Domain"/>
    <property type="match status" value="1"/>
</dbReference>
<dbReference type="EMBL" id="PSZM01000045">
    <property type="protein sequence ID" value="PQL90764.1"/>
    <property type="molecule type" value="Genomic_DNA"/>
</dbReference>
<dbReference type="CDD" id="cd05233">
    <property type="entry name" value="SDR_c"/>
    <property type="match status" value="1"/>
</dbReference>
<evidence type="ECO:0000313" key="2">
    <source>
        <dbReference type="EMBL" id="PQL90764.1"/>
    </source>
</evidence>
<dbReference type="PRINTS" id="PR00080">
    <property type="entry name" value="SDRFAMILY"/>
</dbReference>
<dbReference type="Pfam" id="PF13561">
    <property type="entry name" value="adh_short_C2"/>
    <property type="match status" value="1"/>
</dbReference>
<dbReference type="SUPFAM" id="SSF51735">
    <property type="entry name" value="NAD(P)-binding Rossmann-fold domains"/>
    <property type="match status" value="1"/>
</dbReference>